<reference evidence="2 3" key="1">
    <citation type="submission" date="2018-08" db="EMBL/GenBank/DDBJ databases">
        <title>Crown Gall in kiwifruit.</title>
        <authorList>
            <person name="Visnovsky S.B."/>
            <person name="Pitman A.R."/>
        </authorList>
    </citation>
    <scope>NUCLEOTIDE SEQUENCE [LARGE SCALE GENOMIC DNA]</scope>
    <source>
        <strain evidence="2 3">SBV_302_78_2</strain>
    </source>
</reference>
<sequence length="179" mass="19511">MTDPSVSHRIARVSRMLICLAFLLASLLIASYAAMWTDTESLREVIEKQILPPATPYLLTDFVRFSGFVIGLLPLLAALGGLWFATHLFRLFERGEIFTQASGKRLIHIGVALTALLPAQIIMTGLASFLLTMGNPVPSISFSFESTQMLAGFAGGLLIVVGWVLGEAARIADENREFI</sequence>
<keyword evidence="1" id="KW-1133">Transmembrane helix</keyword>
<comment type="caution">
    <text evidence="2">The sequence shown here is derived from an EMBL/GenBank/DDBJ whole genome shotgun (WGS) entry which is preliminary data.</text>
</comment>
<keyword evidence="1" id="KW-0812">Transmembrane</keyword>
<name>A0AA88EZS8_RHIRH</name>
<protein>
    <submittedName>
        <fullName evidence="2">DUF2975 domain-containing protein</fullName>
    </submittedName>
</protein>
<feature type="transmembrane region" description="Helical" evidence="1">
    <location>
        <begin position="62"/>
        <end position="85"/>
    </location>
</feature>
<dbReference type="AlphaFoldDB" id="A0AA88EZS8"/>
<evidence type="ECO:0000313" key="2">
    <source>
        <dbReference type="EMBL" id="KAA3500989.1"/>
    </source>
</evidence>
<accession>A0AA88EZS8</accession>
<evidence type="ECO:0000256" key="1">
    <source>
        <dbReference type="SAM" id="Phobius"/>
    </source>
</evidence>
<dbReference type="Pfam" id="PF11188">
    <property type="entry name" value="DUF2975"/>
    <property type="match status" value="1"/>
</dbReference>
<proteinExistence type="predicted"/>
<evidence type="ECO:0000313" key="3">
    <source>
        <dbReference type="Proteomes" id="UP000473658"/>
    </source>
</evidence>
<feature type="transmembrane region" description="Helical" evidence="1">
    <location>
        <begin position="106"/>
        <end position="129"/>
    </location>
</feature>
<feature type="transmembrane region" description="Helical" evidence="1">
    <location>
        <begin position="149"/>
        <end position="166"/>
    </location>
</feature>
<dbReference type="Proteomes" id="UP000473658">
    <property type="component" value="Unassembled WGS sequence"/>
</dbReference>
<dbReference type="EMBL" id="QRFF01000004">
    <property type="protein sequence ID" value="KAA3500989.1"/>
    <property type="molecule type" value="Genomic_DNA"/>
</dbReference>
<keyword evidence="1" id="KW-0472">Membrane</keyword>
<gene>
    <name evidence="2" type="ORF">DXM27_14975</name>
</gene>
<organism evidence="2 3">
    <name type="scientific">Rhizobium rhizogenes</name>
    <name type="common">Agrobacterium rhizogenes</name>
    <dbReference type="NCBI Taxonomy" id="359"/>
    <lineage>
        <taxon>Bacteria</taxon>
        <taxon>Pseudomonadati</taxon>
        <taxon>Pseudomonadota</taxon>
        <taxon>Alphaproteobacteria</taxon>
        <taxon>Hyphomicrobiales</taxon>
        <taxon>Rhizobiaceae</taxon>
        <taxon>Rhizobium/Agrobacterium group</taxon>
        <taxon>Rhizobium</taxon>
    </lineage>
</organism>
<dbReference type="RefSeq" id="WP_149899860.1">
    <property type="nucleotide sequence ID" value="NZ_QRFF01000004.1"/>
</dbReference>
<dbReference type="InterPro" id="IPR021354">
    <property type="entry name" value="DUF2975"/>
</dbReference>